<evidence type="ECO:0000313" key="2">
    <source>
        <dbReference type="EMBL" id="KAK9288889.1"/>
    </source>
</evidence>
<organism evidence="2 3">
    <name type="scientific">Liquidambar formosana</name>
    <name type="common">Formosan gum</name>
    <dbReference type="NCBI Taxonomy" id="63359"/>
    <lineage>
        <taxon>Eukaryota</taxon>
        <taxon>Viridiplantae</taxon>
        <taxon>Streptophyta</taxon>
        <taxon>Embryophyta</taxon>
        <taxon>Tracheophyta</taxon>
        <taxon>Spermatophyta</taxon>
        <taxon>Magnoliopsida</taxon>
        <taxon>eudicotyledons</taxon>
        <taxon>Gunneridae</taxon>
        <taxon>Pentapetalae</taxon>
        <taxon>Saxifragales</taxon>
        <taxon>Altingiaceae</taxon>
        <taxon>Liquidambar</taxon>
    </lineage>
</organism>
<dbReference type="InterPro" id="IPR050942">
    <property type="entry name" value="F-box_BR-signaling"/>
</dbReference>
<dbReference type="Proteomes" id="UP001415857">
    <property type="component" value="Unassembled WGS sequence"/>
</dbReference>
<dbReference type="SUPFAM" id="SSF81383">
    <property type="entry name" value="F-box domain"/>
    <property type="match status" value="1"/>
</dbReference>
<name>A0AAP0S8A0_LIQFO</name>
<proteinExistence type="predicted"/>
<gene>
    <name evidence="2" type="ORF">L1049_017356</name>
</gene>
<dbReference type="PANTHER" id="PTHR44259">
    <property type="entry name" value="OS07G0183000 PROTEIN-RELATED"/>
    <property type="match status" value="1"/>
</dbReference>
<dbReference type="EMBL" id="JBBPBK010000003">
    <property type="protein sequence ID" value="KAK9288889.1"/>
    <property type="molecule type" value="Genomic_DNA"/>
</dbReference>
<dbReference type="SMART" id="SM00256">
    <property type="entry name" value="FBOX"/>
    <property type="match status" value="1"/>
</dbReference>
<evidence type="ECO:0000313" key="3">
    <source>
        <dbReference type="Proteomes" id="UP001415857"/>
    </source>
</evidence>
<dbReference type="PANTHER" id="PTHR44259:SF15">
    <property type="entry name" value="F-BOX PROTEIN KIB2-RELATED"/>
    <property type="match status" value="1"/>
</dbReference>
<dbReference type="Pfam" id="PF00646">
    <property type="entry name" value="F-box"/>
    <property type="match status" value="1"/>
</dbReference>
<comment type="caution">
    <text evidence="2">The sequence shown here is derived from an EMBL/GenBank/DDBJ whole genome shotgun (WGS) entry which is preliminary data.</text>
</comment>
<accession>A0AAP0S8A0</accession>
<sequence>MADDHETYDCRTKTIRKWPDWSHLPSDLLESILKRLSYANVIRFTAVCSSWRSVVRAYISSNSSYPRFLQAPWLMFPPEKESKDGDTRLFNLEEKRPPYAVKDGMLKKELSESRCLGSSHGWLVLLDQTECLYLLNPFSRTRIQLPDLPNFHSIAKAVLSSDPGDSNDCTVLVMYAKRSNLAFCKVGDGGWTNLDGKHESYSDILFFNDHLYALPGKSSVEVWDLYALPDKSSVEVWDFREPFPTRRHINLSYPEKTMEELRQLSPSDIHCRRLCLVEWSGHILLVARFLGYLSNDDREMNIKPRTMLFELYKLDFNEEKWIEVDSLGDGCLFLGENHSLSLSAQDVRDCKENSIYFINFQVKKHYTYGRLALDVFNLEDQSFKSIYRCNFWRNKPVTDPAVWIVPNPW</sequence>
<dbReference type="PROSITE" id="PS50181">
    <property type="entry name" value="FBOX"/>
    <property type="match status" value="1"/>
</dbReference>
<dbReference type="Gene3D" id="1.20.1280.50">
    <property type="match status" value="1"/>
</dbReference>
<dbReference type="InterPro" id="IPR005174">
    <property type="entry name" value="KIB1-4_b-propeller"/>
</dbReference>
<evidence type="ECO:0000259" key="1">
    <source>
        <dbReference type="PROSITE" id="PS50181"/>
    </source>
</evidence>
<dbReference type="InterPro" id="IPR036047">
    <property type="entry name" value="F-box-like_dom_sf"/>
</dbReference>
<reference evidence="2 3" key="1">
    <citation type="journal article" date="2024" name="Plant J.">
        <title>Genome sequences and population genomics reveal climatic adaptation and genomic divergence between two closely related sweetgum species.</title>
        <authorList>
            <person name="Xu W.Q."/>
            <person name="Ren C.Q."/>
            <person name="Zhang X.Y."/>
            <person name="Comes H.P."/>
            <person name="Liu X.H."/>
            <person name="Li Y.G."/>
            <person name="Kettle C.J."/>
            <person name="Jalonen R."/>
            <person name="Gaisberger H."/>
            <person name="Ma Y.Z."/>
            <person name="Qiu Y.X."/>
        </authorList>
    </citation>
    <scope>NUCLEOTIDE SEQUENCE [LARGE SCALE GENOMIC DNA]</scope>
    <source>
        <strain evidence="2">Hangzhou</strain>
    </source>
</reference>
<feature type="domain" description="F-box" evidence="1">
    <location>
        <begin position="18"/>
        <end position="68"/>
    </location>
</feature>
<keyword evidence="3" id="KW-1185">Reference proteome</keyword>
<dbReference type="AlphaFoldDB" id="A0AAP0S8A0"/>
<dbReference type="Pfam" id="PF03478">
    <property type="entry name" value="Beta-prop_KIB1-4"/>
    <property type="match status" value="1"/>
</dbReference>
<protein>
    <recommendedName>
        <fullName evidence="1">F-box domain-containing protein</fullName>
    </recommendedName>
</protein>
<dbReference type="InterPro" id="IPR001810">
    <property type="entry name" value="F-box_dom"/>
</dbReference>